<keyword evidence="3" id="KW-1185">Reference proteome</keyword>
<protein>
    <submittedName>
        <fullName evidence="2">CHAT domain-containing protein</fullName>
    </submittedName>
</protein>
<dbReference type="AlphaFoldDB" id="A0A841JVA5"/>
<dbReference type="EMBL" id="JACHEK010000004">
    <property type="protein sequence ID" value="MBB6144397.1"/>
    <property type="molecule type" value="Genomic_DNA"/>
</dbReference>
<sequence length="818" mass="90928">MSWNNNWIEAAPLYAQAETLFERSNRPSQALYAHVSQFIPRAEAEPLPALLVELERDLKLPAAREPETRLRILVIRGMIETNYDSAMAAKTWGEVQTLAERRGEFELMARAMGEQGIADFLLGDFSNAKKLVTRAWLTAKTLHDQAAYVRYASLYGAGLVELQRYDEALQWLDQAIDTANKDRGLAYPSIAINTKIDALRGLHRYPEALALADAAISRLPSAHLDAHLFQIETAKGSVYQDMGDWDRATSELVVALGYARHLQYWRGISQTGGLLAIAYERQNDLPAALASIDEAIDANTKVPQELYFSPRNLAIKAEILARMGRDWESHALYEKSMTLVDSFLATAPTPNVERALIEEMSQVYSSYYNVLCNEGDLDAGLKTIEQERGRIEVQALEHHELVAPHEPTGQEMKIMQINLELIKTDSDATRQRLAQSLYQEELQLDDSSLAGATARRPMAVRDIQRHLGPDELLLEYVLDDSQSSVLAITSRSLTRYALPSRKVLASLIAQYRRSIHSRKSDPELAGMLFTGLLGPVKEYAEHRSVIVVPDGVINLVPFAALMDERTYLVESHNFSVSPSATVLCLLRDREPSTLADRYQYVGVAAWTGENEQGPRVTGLLRAISLPQMRQLQPLPQTKKEVETIAGDFPAPRTLLLGPAATESTFKALPLDQYRVLHLALHGYADVEYPDRSALVFAPQKDGHDDGLLEVREVRNLHLKARLVTLSACNTGVGPVGEVDVADLGHAFIEAGAETVVSALWELDDQSTTQLMTSFYKNLASHQTKTEALKQAQVQMMQSGLAPYYWASFEIVGDPAGVL</sequence>
<proteinExistence type="predicted"/>
<evidence type="ECO:0000259" key="1">
    <source>
        <dbReference type="Pfam" id="PF12770"/>
    </source>
</evidence>
<accession>A0A841JVA5</accession>
<dbReference type="RefSeq" id="WP_050058974.1">
    <property type="nucleotide sequence ID" value="NZ_JACHEK010000004.1"/>
</dbReference>
<evidence type="ECO:0000313" key="3">
    <source>
        <dbReference type="Proteomes" id="UP000538666"/>
    </source>
</evidence>
<dbReference type="Gene3D" id="1.25.40.10">
    <property type="entry name" value="Tetratricopeptide repeat domain"/>
    <property type="match status" value="2"/>
</dbReference>
<dbReference type="SUPFAM" id="SSF48452">
    <property type="entry name" value="TPR-like"/>
    <property type="match status" value="1"/>
</dbReference>
<comment type="caution">
    <text evidence="2">The sequence shown here is derived from an EMBL/GenBank/DDBJ whole genome shotgun (WGS) entry which is preliminary data.</text>
</comment>
<feature type="domain" description="CHAT" evidence="1">
    <location>
        <begin position="524"/>
        <end position="813"/>
    </location>
</feature>
<dbReference type="PANTHER" id="PTHR10098">
    <property type="entry name" value="RAPSYN-RELATED"/>
    <property type="match status" value="1"/>
</dbReference>
<organism evidence="2 3">
    <name type="scientific">Silvibacterium bohemicum</name>
    <dbReference type="NCBI Taxonomy" id="1577686"/>
    <lineage>
        <taxon>Bacteria</taxon>
        <taxon>Pseudomonadati</taxon>
        <taxon>Acidobacteriota</taxon>
        <taxon>Terriglobia</taxon>
        <taxon>Terriglobales</taxon>
        <taxon>Acidobacteriaceae</taxon>
        <taxon>Silvibacterium</taxon>
    </lineage>
</organism>
<name>A0A841JVA5_9BACT</name>
<gene>
    <name evidence="2" type="ORF">HNQ77_002349</name>
</gene>
<dbReference type="PANTHER" id="PTHR10098:SF108">
    <property type="entry name" value="TETRATRICOPEPTIDE REPEAT PROTEIN 28"/>
    <property type="match status" value="1"/>
</dbReference>
<dbReference type="Proteomes" id="UP000538666">
    <property type="component" value="Unassembled WGS sequence"/>
</dbReference>
<dbReference type="Pfam" id="PF12770">
    <property type="entry name" value="CHAT"/>
    <property type="match status" value="1"/>
</dbReference>
<reference evidence="2 3" key="1">
    <citation type="submission" date="2020-08" db="EMBL/GenBank/DDBJ databases">
        <title>Genomic Encyclopedia of Type Strains, Phase IV (KMG-IV): sequencing the most valuable type-strain genomes for metagenomic binning, comparative biology and taxonomic classification.</title>
        <authorList>
            <person name="Goeker M."/>
        </authorList>
    </citation>
    <scope>NUCLEOTIDE SEQUENCE [LARGE SCALE GENOMIC DNA]</scope>
    <source>
        <strain evidence="2 3">DSM 103733</strain>
    </source>
</reference>
<evidence type="ECO:0000313" key="2">
    <source>
        <dbReference type="EMBL" id="MBB6144397.1"/>
    </source>
</evidence>
<dbReference type="InterPro" id="IPR024983">
    <property type="entry name" value="CHAT_dom"/>
</dbReference>
<dbReference type="InterPro" id="IPR011990">
    <property type="entry name" value="TPR-like_helical_dom_sf"/>
</dbReference>